<dbReference type="GO" id="GO:0005886">
    <property type="term" value="C:plasma membrane"/>
    <property type="evidence" value="ECO:0007669"/>
    <property type="project" value="UniProtKB-SubCell"/>
</dbReference>
<reference evidence="10 11" key="1">
    <citation type="journal article" date="2016" name="Nat. Commun.">
        <title>Thousands of microbial genomes shed light on interconnected biogeochemical processes in an aquifer system.</title>
        <authorList>
            <person name="Anantharaman K."/>
            <person name="Brown C.T."/>
            <person name="Hug L.A."/>
            <person name="Sharon I."/>
            <person name="Castelle C.J."/>
            <person name="Probst A.J."/>
            <person name="Thomas B.C."/>
            <person name="Singh A."/>
            <person name="Wilkins M.J."/>
            <person name="Karaoz U."/>
            <person name="Brodie E.L."/>
            <person name="Williams K.H."/>
            <person name="Hubbard S.S."/>
            <person name="Banfield J.F."/>
        </authorList>
    </citation>
    <scope>NUCLEOTIDE SEQUENCE [LARGE SCALE GENOMIC DNA]</scope>
</reference>
<dbReference type="Proteomes" id="UP000176923">
    <property type="component" value="Unassembled WGS sequence"/>
</dbReference>
<keyword evidence="6 9" id="KW-1133">Transmembrane helix</keyword>
<evidence type="ECO:0000256" key="3">
    <source>
        <dbReference type="ARBA" id="ARBA00022448"/>
    </source>
</evidence>
<evidence type="ECO:0000256" key="6">
    <source>
        <dbReference type="ARBA" id="ARBA00022989"/>
    </source>
</evidence>
<comment type="function">
    <text evidence="9">Involved in protein export. Participates in an early event of protein translocation.</text>
</comment>
<dbReference type="InterPro" id="IPR004692">
    <property type="entry name" value="SecG"/>
</dbReference>
<keyword evidence="3 9" id="KW-0813">Transport</keyword>
<evidence type="ECO:0000256" key="1">
    <source>
        <dbReference type="ARBA" id="ARBA00004141"/>
    </source>
</evidence>
<evidence type="ECO:0000256" key="5">
    <source>
        <dbReference type="ARBA" id="ARBA00022927"/>
    </source>
</evidence>
<accession>A0A1F5ZYF4</accession>
<evidence type="ECO:0000256" key="7">
    <source>
        <dbReference type="ARBA" id="ARBA00023010"/>
    </source>
</evidence>
<dbReference type="EMBL" id="MFJL01000003">
    <property type="protein sequence ID" value="OGG17077.1"/>
    <property type="molecule type" value="Genomic_DNA"/>
</dbReference>
<comment type="subcellular location">
    <subcellularLocation>
        <location evidence="9">Cell membrane</location>
        <topology evidence="9">Multi-pass membrane protein</topology>
    </subcellularLocation>
    <subcellularLocation>
        <location evidence="1">Membrane</location>
        <topology evidence="1">Multi-pass membrane protein</topology>
    </subcellularLocation>
</comment>
<evidence type="ECO:0000313" key="11">
    <source>
        <dbReference type="Proteomes" id="UP000176923"/>
    </source>
</evidence>
<organism evidence="10 11">
    <name type="scientific">Candidatus Gottesmanbacteria bacterium RIFCSPHIGHO2_02_FULL_39_11</name>
    <dbReference type="NCBI Taxonomy" id="1798382"/>
    <lineage>
        <taxon>Bacteria</taxon>
        <taxon>Candidatus Gottesmaniibacteriota</taxon>
    </lineage>
</organism>
<evidence type="ECO:0000256" key="4">
    <source>
        <dbReference type="ARBA" id="ARBA00022692"/>
    </source>
</evidence>
<dbReference type="STRING" id="1798382.A3D77_05650"/>
<proteinExistence type="inferred from homology"/>
<name>A0A1F5ZYF4_9BACT</name>
<protein>
    <recommendedName>
        <fullName evidence="9">Protein-export membrane protein SecG</fullName>
    </recommendedName>
</protein>
<comment type="caution">
    <text evidence="10">The sequence shown here is derived from an EMBL/GenBank/DDBJ whole genome shotgun (WGS) entry which is preliminary data.</text>
</comment>
<sequence length="71" mass="7845">MKTFLIIFQIILSVSLVILILTQSKGVGLGRSFSGSSDFYKSRRGVEKLVFRATVIATALFLVTSVFNLFV</sequence>
<evidence type="ECO:0000256" key="9">
    <source>
        <dbReference type="RuleBase" id="RU365087"/>
    </source>
</evidence>
<dbReference type="GO" id="GO:0015450">
    <property type="term" value="F:protein-transporting ATPase activity"/>
    <property type="evidence" value="ECO:0007669"/>
    <property type="project" value="UniProtKB-UniRule"/>
</dbReference>
<feature type="transmembrane region" description="Helical" evidence="9">
    <location>
        <begin position="50"/>
        <end position="70"/>
    </location>
</feature>
<keyword evidence="5 9" id="KW-0653">Protein transport</keyword>
<dbReference type="NCBIfam" id="TIGR00810">
    <property type="entry name" value="secG"/>
    <property type="match status" value="1"/>
</dbReference>
<evidence type="ECO:0000313" key="10">
    <source>
        <dbReference type="EMBL" id="OGG17077.1"/>
    </source>
</evidence>
<keyword evidence="7 9" id="KW-0811">Translocation</keyword>
<evidence type="ECO:0000256" key="8">
    <source>
        <dbReference type="ARBA" id="ARBA00023136"/>
    </source>
</evidence>
<dbReference type="GO" id="GO:0009306">
    <property type="term" value="P:protein secretion"/>
    <property type="evidence" value="ECO:0007669"/>
    <property type="project" value="UniProtKB-UniRule"/>
</dbReference>
<keyword evidence="9" id="KW-1003">Cell membrane</keyword>
<keyword evidence="8 9" id="KW-0472">Membrane</keyword>
<gene>
    <name evidence="10" type="ORF">A3D77_05650</name>
</gene>
<evidence type="ECO:0000256" key="2">
    <source>
        <dbReference type="ARBA" id="ARBA00008445"/>
    </source>
</evidence>
<comment type="caution">
    <text evidence="9">Lacks conserved residue(s) required for the propagation of feature annotation.</text>
</comment>
<dbReference type="AlphaFoldDB" id="A0A1F5ZYF4"/>
<comment type="similarity">
    <text evidence="2 9">Belongs to the SecG family.</text>
</comment>
<dbReference type="Pfam" id="PF03840">
    <property type="entry name" value="SecG"/>
    <property type="match status" value="1"/>
</dbReference>
<keyword evidence="4 9" id="KW-0812">Transmembrane</keyword>